<comment type="pathway">
    <text evidence="5">Quinol/quinone metabolism; menaquinone biosynthesis; menaquinol from 1,4-dihydroxy-2-naphthoate: step 2/2.</text>
</comment>
<dbReference type="Gene3D" id="3.40.50.150">
    <property type="entry name" value="Vaccinia Virus protein VP39"/>
    <property type="match status" value="1"/>
</dbReference>
<dbReference type="InterPro" id="IPR029063">
    <property type="entry name" value="SAM-dependent_MTases_sf"/>
</dbReference>
<accession>A0A7M3MFU7</accession>
<dbReference type="Proteomes" id="UP000448292">
    <property type="component" value="Unassembled WGS sequence"/>
</dbReference>
<dbReference type="SUPFAM" id="SSF53335">
    <property type="entry name" value="S-adenosyl-L-methionine-dependent methyltransferases"/>
    <property type="match status" value="1"/>
</dbReference>
<feature type="binding site" evidence="5">
    <location>
        <position position="109"/>
    </location>
    <ligand>
        <name>S-adenosyl-L-methionine</name>
        <dbReference type="ChEBI" id="CHEBI:59789"/>
    </ligand>
</feature>
<evidence type="ECO:0000313" key="7">
    <source>
        <dbReference type="Proteomes" id="UP000448292"/>
    </source>
</evidence>
<evidence type="ECO:0000256" key="4">
    <source>
        <dbReference type="ARBA" id="ARBA00022691"/>
    </source>
</evidence>
<dbReference type="UniPathway" id="UPA00079">
    <property type="reaction ID" value="UER00169"/>
</dbReference>
<evidence type="ECO:0000256" key="1">
    <source>
        <dbReference type="ARBA" id="ARBA00022428"/>
    </source>
</evidence>
<dbReference type="GO" id="GO:0032259">
    <property type="term" value="P:methylation"/>
    <property type="evidence" value="ECO:0007669"/>
    <property type="project" value="UniProtKB-KW"/>
</dbReference>
<proteinExistence type="inferred from homology"/>
<dbReference type="GO" id="GO:0043770">
    <property type="term" value="F:demethylmenaquinone methyltransferase activity"/>
    <property type="evidence" value="ECO:0007669"/>
    <property type="project" value="UniProtKB-UniRule"/>
</dbReference>
<evidence type="ECO:0000313" key="6">
    <source>
        <dbReference type="EMBL" id="TVM17988.1"/>
    </source>
</evidence>
<organism evidence="6 7">
    <name type="scientific">Oceanidesulfovibrio indonesiensis</name>
    <dbReference type="NCBI Taxonomy" id="54767"/>
    <lineage>
        <taxon>Bacteria</taxon>
        <taxon>Pseudomonadati</taxon>
        <taxon>Thermodesulfobacteriota</taxon>
        <taxon>Desulfovibrionia</taxon>
        <taxon>Desulfovibrionales</taxon>
        <taxon>Desulfovibrionaceae</taxon>
        <taxon>Oceanidesulfovibrio</taxon>
    </lineage>
</organism>
<dbReference type="InterPro" id="IPR004033">
    <property type="entry name" value="UbiE/COQ5_MeTrFase"/>
</dbReference>
<dbReference type="AlphaFoldDB" id="A0A7M3MFU7"/>
<reference evidence="6 7" key="1">
    <citation type="submission" date="2018-06" db="EMBL/GenBank/DDBJ databases">
        <title>Complete genome of Desulfovibrio indonesiensis P37SLT.</title>
        <authorList>
            <person name="Crispim J.S."/>
            <person name="Vidigal P.M.P."/>
            <person name="Silva L.C.F."/>
            <person name="Laguardia C.N."/>
            <person name="Araujo L.C."/>
            <person name="Dias R.S."/>
            <person name="Sousa M.P."/>
            <person name="Paula S.O."/>
            <person name="Silva C."/>
        </authorList>
    </citation>
    <scope>NUCLEOTIDE SEQUENCE [LARGE SCALE GENOMIC DNA]</scope>
    <source>
        <strain evidence="6 7">P37SLT</strain>
    </source>
</reference>
<dbReference type="HAMAP" id="MF_01813">
    <property type="entry name" value="MenG_UbiE_methyltr"/>
    <property type="match status" value="1"/>
</dbReference>
<dbReference type="Pfam" id="PF01209">
    <property type="entry name" value="Ubie_methyltran"/>
    <property type="match status" value="1"/>
</dbReference>
<feature type="binding site" evidence="5">
    <location>
        <begin position="137"/>
        <end position="138"/>
    </location>
    <ligand>
        <name>S-adenosyl-L-methionine</name>
        <dbReference type="ChEBI" id="CHEBI:59789"/>
    </ligand>
</feature>
<dbReference type="PROSITE" id="PS51608">
    <property type="entry name" value="SAM_MT_UBIE"/>
    <property type="match status" value="1"/>
</dbReference>
<dbReference type="InterPro" id="IPR023576">
    <property type="entry name" value="UbiE/COQ5_MeTrFase_CS"/>
</dbReference>
<dbReference type="NCBIfam" id="TIGR01934">
    <property type="entry name" value="MenG_MenH_UbiE"/>
    <property type="match status" value="1"/>
</dbReference>
<dbReference type="EMBL" id="QMIE01000005">
    <property type="protein sequence ID" value="TVM17988.1"/>
    <property type="molecule type" value="Genomic_DNA"/>
</dbReference>
<dbReference type="OrthoDB" id="9808140at2"/>
<comment type="caution">
    <text evidence="5">Lacks conserved residue(s) required for the propagation of feature annotation.</text>
</comment>
<evidence type="ECO:0000256" key="3">
    <source>
        <dbReference type="ARBA" id="ARBA00022679"/>
    </source>
</evidence>
<gene>
    <name evidence="5" type="primary">menG</name>
    <name evidence="6" type="ORF">DPQ33_07730</name>
</gene>
<dbReference type="CDD" id="cd02440">
    <property type="entry name" value="AdoMet_MTases"/>
    <property type="match status" value="1"/>
</dbReference>
<dbReference type="PANTHER" id="PTHR43591:SF24">
    <property type="entry name" value="2-METHOXY-6-POLYPRENYL-1,4-BENZOQUINOL METHYLASE, MITOCHONDRIAL"/>
    <property type="match status" value="1"/>
</dbReference>
<keyword evidence="1 5" id="KW-0474">Menaquinone biosynthesis</keyword>
<comment type="catalytic activity">
    <reaction evidence="5">
        <text>a 2-demethylmenaquinol + S-adenosyl-L-methionine = a menaquinol + S-adenosyl-L-homocysteine + H(+)</text>
        <dbReference type="Rhea" id="RHEA:42640"/>
        <dbReference type="Rhea" id="RHEA-COMP:9539"/>
        <dbReference type="Rhea" id="RHEA-COMP:9563"/>
        <dbReference type="ChEBI" id="CHEBI:15378"/>
        <dbReference type="ChEBI" id="CHEBI:18151"/>
        <dbReference type="ChEBI" id="CHEBI:55437"/>
        <dbReference type="ChEBI" id="CHEBI:57856"/>
        <dbReference type="ChEBI" id="CHEBI:59789"/>
        <dbReference type="EC" id="2.1.1.163"/>
    </reaction>
</comment>
<dbReference type="UniPathway" id="UPA00232"/>
<comment type="function">
    <text evidence="5">Methyltransferase required for the conversion of demethylmenaquinol (DMKH2) to menaquinol (MKH2).</text>
</comment>
<evidence type="ECO:0000256" key="5">
    <source>
        <dbReference type="HAMAP-Rule" id="MF_01813"/>
    </source>
</evidence>
<protein>
    <recommendedName>
        <fullName evidence="5">Demethylmenaquinone methyltransferase</fullName>
        <ecNumber evidence="5">2.1.1.163</ecNumber>
    </recommendedName>
</protein>
<feature type="binding site" evidence="5">
    <location>
        <position position="89"/>
    </location>
    <ligand>
        <name>S-adenosyl-L-methionine</name>
        <dbReference type="ChEBI" id="CHEBI:59789"/>
    </ligand>
</feature>
<name>A0A7M3MFU7_9BACT</name>
<keyword evidence="4 5" id="KW-0949">S-adenosyl-L-methionine</keyword>
<keyword evidence="6" id="KW-0830">Ubiquinone</keyword>
<sequence length="270" mass="29988">MSGCGKPCARTQAAPKAGRLVTEGSPQDFDSKESHAGRVQAMFGRISRWYDFLNHFLSLGLDIYWRRVLVREAEPPEGRGHIVDLAAGTLDVTVMLAERYPQARVTAADFSKPMLEQGVAKVKKRGLEDRVATVLADGRRLPLADSSAACMTVAFGIRNIKPRQDAYTEVLRVLEPGGRFLILEFGSGKKRILRGIYNVYLNYLLPLAGRIVSGDKHAYQYLADTIRAFPDERALARELLDSGFETVFCLPLSWGIVNLHIAEAPRNGQR</sequence>
<dbReference type="GO" id="GO:0006744">
    <property type="term" value="P:ubiquinone biosynthetic process"/>
    <property type="evidence" value="ECO:0007669"/>
    <property type="project" value="UniProtKB-UniPathway"/>
</dbReference>
<dbReference type="EC" id="2.1.1.163" evidence="5"/>
<dbReference type="GO" id="GO:0009234">
    <property type="term" value="P:menaquinone biosynthetic process"/>
    <property type="evidence" value="ECO:0007669"/>
    <property type="project" value="UniProtKB-UniRule"/>
</dbReference>
<keyword evidence="7" id="KW-1185">Reference proteome</keyword>
<dbReference type="PANTHER" id="PTHR43591">
    <property type="entry name" value="METHYLTRANSFERASE"/>
    <property type="match status" value="1"/>
</dbReference>
<evidence type="ECO:0000256" key="2">
    <source>
        <dbReference type="ARBA" id="ARBA00022603"/>
    </source>
</evidence>
<comment type="similarity">
    <text evidence="5">Belongs to the class I-like SAM-binding methyltransferase superfamily. MenG/UbiE family.</text>
</comment>
<keyword evidence="3 5" id="KW-0808">Transferase</keyword>
<dbReference type="PROSITE" id="PS01183">
    <property type="entry name" value="UBIE_1"/>
    <property type="match status" value="1"/>
</dbReference>
<comment type="caution">
    <text evidence="6">The sequence shown here is derived from an EMBL/GenBank/DDBJ whole genome shotgun (WGS) entry which is preliminary data.</text>
</comment>
<keyword evidence="2 5" id="KW-0489">Methyltransferase</keyword>